<proteinExistence type="predicted"/>
<evidence type="ECO:0000313" key="2">
    <source>
        <dbReference type="EMBL" id="ANZ75756.1"/>
    </source>
</evidence>
<sequence length="161" mass="18385">MDLGYSSDSDFETNQKEESYEAADWVEVKLPIPSESNVLRKKKALESLDVGVINDALVDETKEVGHRDTNRVGDPETTSVSNTQSTDNNNTRIFDGDAYYNDNKLMKAELASAIDSPSFNQSRSNQLSNLIIYTEKNKEKLEERFINDRMKKKRKQSEYGF</sequence>
<gene>
    <name evidence="2" type="ORF">ATY40_BA7502599</name>
</gene>
<keyword evidence="3" id="KW-1185">Reference proteome</keyword>
<feature type="compositionally biased region" description="Polar residues" evidence="1">
    <location>
        <begin position="76"/>
        <end position="92"/>
    </location>
</feature>
<organism evidence="2 3">
    <name type="scientific">Komagataella pastoris</name>
    <name type="common">Yeast</name>
    <name type="synonym">Pichia pastoris</name>
    <dbReference type="NCBI Taxonomy" id="4922"/>
    <lineage>
        <taxon>Eukaryota</taxon>
        <taxon>Fungi</taxon>
        <taxon>Dikarya</taxon>
        <taxon>Ascomycota</taxon>
        <taxon>Saccharomycotina</taxon>
        <taxon>Pichiomycetes</taxon>
        <taxon>Pichiales</taxon>
        <taxon>Pichiaceae</taxon>
        <taxon>Komagataella</taxon>
    </lineage>
</organism>
<evidence type="ECO:0000256" key="1">
    <source>
        <dbReference type="SAM" id="MobiDB-lite"/>
    </source>
</evidence>
<feature type="region of interest" description="Disordered" evidence="1">
    <location>
        <begin position="1"/>
        <end position="20"/>
    </location>
</feature>
<protein>
    <submittedName>
        <fullName evidence="2">BA75_02599T0</fullName>
    </submittedName>
</protein>
<feature type="compositionally biased region" description="Basic and acidic residues" evidence="1">
    <location>
        <begin position="64"/>
        <end position="74"/>
    </location>
</feature>
<dbReference type="Proteomes" id="UP000094565">
    <property type="component" value="Chromosome 2"/>
</dbReference>
<evidence type="ECO:0000313" key="3">
    <source>
        <dbReference type="Proteomes" id="UP000094565"/>
    </source>
</evidence>
<feature type="region of interest" description="Disordered" evidence="1">
    <location>
        <begin position="64"/>
        <end position="94"/>
    </location>
</feature>
<dbReference type="EMBL" id="CP014585">
    <property type="protein sequence ID" value="ANZ75756.1"/>
    <property type="molecule type" value="Genomic_DNA"/>
</dbReference>
<name>A0A1B2JCI9_PICPA</name>
<dbReference type="AlphaFoldDB" id="A0A1B2JCI9"/>
<accession>A0A1B2JCI9</accession>
<reference evidence="2 3" key="1">
    <citation type="submission" date="2016-02" db="EMBL/GenBank/DDBJ databases">
        <title>Comparative genomic and transcriptomic foundation for Pichia pastoris.</title>
        <authorList>
            <person name="Love K.R."/>
            <person name="Shah K.A."/>
            <person name="Whittaker C.A."/>
            <person name="Wu J."/>
            <person name="Bartlett M.C."/>
            <person name="Ma D."/>
            <person name="Leeson R.L."/>
            <person name="Priest M."/>
            <person name="Young S.K."/>
            <person name="Love J.C."/>
        </authorList>
    </citation>
    <scope>NUCLEOTIDE SEQUENCE [LARGE SCALE GENOMIC DNA]</scope>
    <source>
        <strain evidence="2 3">ATCC 28485</strain>
    </source>
</reference>